<dbReference type="EMBL" id="AP024420">
    <property type="protein sequence ID" value="BCR89549.1"/>
    <property type="molecule type" value="Genomic_DNA"/>
</dbReference>
<accession>A0A7R7VRP2</accession>
<sequence length="113" mass="12664">MSSTRWSGSQLPGLKSCSIRLGPYQDDHVQTMIKQTVDQATGKQPVGCCFTKFFDFDFTAEASTVQRYIFLILPPTRHSLPKPKSPSRYVFYAQLSSLSTFKGQISISLPSLH</sequence>
<evidence type="ECO:0000313" key="1">
    <source>
        <dbReference type="EMBL" id="BCR89549.1"/>
    </source>
</evidence>
<dbReference type="KEGG" id="ache:ACHE_50747A"/>
<dbReference type="GeneID" id="66983907"/>
<dbReference type="RefSeq" id="XP_043138071.1">
    <property type="nucleotide sequence ID" value="XM_043280498.1"/>
</dbReference>
<name>A0A7R7VRP2_ASPCH</name>
<keyword evidence="2" id="KW-1185">Reference proteome</keyword>
<proteinExistence type="predicted"/>
<reference evidence="1" key="1">
    <citation type="submission" date="2021-01" db="EMBL/GenBank/DDBJ databases">
        <authorList>
            <consortium name="Aspergillus chevalieri M1 genome sequencing consortium"/>
            <person name="Kazuki M."/>
            <person name="Futagami T."/>
        </authorList>
    </citation>
    <scope>NUCLEOTIDE SEQUENCE</scope>
    <source>
        <strain evidence="1">M1</strain>
    </source>
</reference>
<gene>
    <name evidence="1" type="ORF">ACHE_50747A</name>
</gene>
<protein>
    <submittedName>
        <fullName evidence="1">Uncharacterized protein</fullName>
    </submittedName>
</protein>
<dbReference type="Proteomes" id="UP000637239">
    <property type="component" value="Chromosome 5"/>
</dbReference>
<dbReference type="AlphaFoldDB" id="A0A7R7VRP2"/>
<evidence type="ECO:0000313" key="2">
    <source>
        <dbReference type="Proteomes" id="UP000637239"/>
    </source>
</evidence>
<organism evidence="1 2">
    <name type="scientific">Aspergillus chevalieri</name>
    <name type="common">Eurotium chevalieri</name>
    <dbReference type="NCBI Taxonomy" id="182096"/>
    <lineage>
        <taxon>Eukaryota</taxon>
        <taxon>Fungi</taxon>
        <taxon>Dikarya</taxon>
        <taxon>Ascomycota</taxon>
        <taxon>Pezizomycotina</taxon>
        <taxon>Eurotiomycetes</taxon>
        <taxon>Eurotiomycetidae</taxon>
        <taxon>Eurotiales</taxon>
        <taxon>Aspergillaceae</taxon>
        <taxon>Aspergillus</taxon>
        <taxon>Aspergillus subgen. Aspergillus</taxon>
    </lineage>
</organism>
<reference evidence="1" key="2">
    <citation type="submission" date="2021-02" db="EMBL/GenBank/DDBJ databases">
        <title>Aspergillus chevalieri M1 genome sequence.</title>
        <authorList>
            <person name="Kadooka C."/>
            <person name="Mori K."/>
            <person name="Futagami T."/>
        </authorList>
    </citation>
    <scope>NUCLEOTIDE SEQUENCE</scope>
    <source>
        <strain evidence="1">M1</strain>
    </source>
</reference>